<dbReference type="RefSeq" id="WP_098037811.1">
    <property type="nucleotide sequence ID" value="NZ_CWGJ01000010.1"/>
</dbReference>
<evidence type="ECO:0000313" key="6">
    <source>
        <dbReference type="Proteomes" id="UP000220251"/>
    </source>
</evidence>
<dbReference type="PANTHER" id="PTHR22550">
    <property type="entry name" value="SPORE GERMINATION PROTEIN"/>
    <property type="match status" value="1"/>
</dbReference>
<accession>A0A0H5DQS3</accession>
<sequence length="580" mass="65959">MDLSQLHFSHPLWLALLLAIPLVGGLYFLYYRRQQPLHQLEKLIDKHLIPYLLLQKGLKREKSRRQVLIWSIAWCLLVLALAGPRWSFREIDTFSRDQSLAILLDLSESMNVQDVLPSRLGRAKQKIEDLLSMSKGVKVGLIAFAADPHMIAPMTDDKETIRHLLPSLDTDLVFVQGSKLTPALEMAGTMLENEPGTNKAIVVISDGGFGDASAIHTAKTLADKGIVLHTMGVGSPEGAPLKNRQGAVLKKDGAAILSKLEKEKFREISKMGNGRYFDADHSQEAALIFEDLKKRANLQKEVQKTRTLWDERFYLFLLPVLPLFLFWFRRGCLFSLLLFTAAPSSAQASLPSFFYNEEQKASQAYEKGDYQTAADTFEDPYRRGVAYYRMGDYQSAEEMFGQSTRPEVASMAAYNLGNALAKQNKLQEAIKAYEDVLEKWPDHKLAKENLDLIKKMLEEQQQQNQNEDKSNPEDQQQKEDEQDSSPQENENEPSQKPSSEKESSKNPNEQKEADRPEKQEQPSKADHQLQTAAKPQPRSQEDLDADLWLNQIKSDPKSFLKTKFYLESKRNGTKEEVDPW</sequence>
<dbReference type="InterPro" id="IPR011990">
    <property type="entry name" value="TPR-like_helical_dom_sf"/>
</dbReference>
<evidence type="ECO:0000313" key="5">
    <source>
        <dbReference type="EMBL" id="CRX37949.1"/>
    </source>
</evidence>
<dbReference type="PROSITE" id="PS50005">
    <property type="entry name" value="TPR"/>
    <property type="match status" value="1"/>
</dbReference>
<dbReference type="Proteomes" id="UP000220251">
    <property type="component" value="Unassembled WGS sequence"/>
</dbReference>
<dbReference type="InterPro" id="IPR036465">
    <property type="entry name" value="vWFA_dom_sf"/>
</dbReference>
<dbReference type="SUPFAM" id="SSF48452">
    <property type="entry name" value="TPR-like"/>
    <property type="match status" value="1"/>
</dbReference>
<protein>
    <recommendedName>
        <fullName evidence="4">VWFA domain-containing protein</fullName>
    </recommendedName>
</protein>
<feature type="region of interest" description="Disordered" evidence="2">
    <location>
        <begin position="460"/>
        <end position="547"/>
    </location>
</feature>
<keyword evidence="3" id="KW-0812">Transmembrane</keyword>
<evidence type="ECO:0000256" key="3">
    <source>
        <dbReference type="SAM" id="Phobius"/>
    </source>
</evidence>
<dbReference type="AlphaFoldDB" id="A0A0H5DQS3"/>
<keyword evidence="1" id="KW-0802">TPR repeat</keyword>
<dbReference type="SMART" id="SM00327">
    <property type="entry name" value="VWA"/>
    <property type="match status" value="1"/>
</dbReference>
<feature type="compositionally biased region" description="Basic and acidic residues" evidence="2">
    <location>
        <begin position="498"/>
        <end position="527"/>
    </location>
</feature>
<proteinExistence type="predicted"/>
<feature type="transmembrane region" description="Helical" evidence="3">
    <location>
        <begin position="12"/>
        <end position="30"/>
    </location>
</feature>
<feature type="domain" description="VWFA" evidence="4">
    <location>
        <begin position="99"/>
        <end position="302"/>
    </location>
</feature>
<name>A0A0H5DQS3_9BACT</name>
<evidence type="ECO:0000256" key="1">
    <source>
        <dbReference type="PROSITE-ProRule" id="PRU00339"/>
    </source>
</evidence>
<keyword evidence="6" id="KW-1185">Reference proteome</keyword>
<evidence type="ECO:0000259" key="4">
    <source>
        <dbReference type="PROSITE" id="PS50234"/>
    </source>
</evidence>
<dbReference type="Gene3D" id="3.40.50.410">
    <property type="entry name" value="von Willebrand factor, type A domain"/>
    <property type="match status" value="1"/>
</dbReference>
<dbReference type="OrthoDB" id="9814944at2"/>
<dbReference type="Pfam" id="PF13432">
    <property type="entry name" value="TPR_16"/>
    <property type="match status" value="1"/>
</dbReference>
<keyword evidence="3" id="KW-0472">Membrane</keyword>
<dbReference type="Pfam" id="PF13519">
    <property type="entry name" value="VWA_2"/>
    <property type="match status" value="1"/>
</dbReference>
<feature type="compositionally biased region" description="Basic and acidic residues" evidence="2">
    <location>
        <begin position="466"/>
        <end position="479"/>
    </location>
</feature>
<feature type="compositionally biased region" description="Low complexity" evidence="2">
    <location>
        <begin position="484"/>
        <end position="497"/>
    </location>
</feature>
<dbReference type="InterPro" id="IPR002035">
    <property type="entry name" value="VWF_A"/>
</dbReference>
<dbReference type="SMART" id="SM00028">
    <property type="entry name" value="TPR"/>
    <property type="match status" value="2"/>
</dbReference>
<dbReference type="InterPro" id="IPR050768">
    <property type="entry name" value="UPF0353/GerABKA_families"/>
</dbReference>
<feature type="repeat" description="TPR" evidence="1">
    <location>
        <begin position="410"/>
        <end position="443"/>
    </location>
</feature>
<dbReference type="EMBL" id="CWGJ01000010">
    <property type="protein sequence ID" value="CRX37949.1"/>
    <property type="molecule type" value="Genomic_DNA"/>
</dbReference>
<evidence type="ECO:0000256" key="2">
    <source>
        <dbReference type="SAM" id="MobiDB-lite"/>
    </source>
</evidence>
<dbReference type="Gene3D" id="1.25.40.10">
    <property type="entry name" value="Tetratricopeptide repeat domain"/>
    <property type="match status" value="1"/>
</dbReference>
<reference evidence="6" key="1">
    <citation type="submission" date="2015-06" db="EMBL/GenBank/DDBJ databases">
        <authorList>
            <person name="Bertelli C."/>
        </authorList>
    </citation>
    <scope>NUCLEOTIDE SEQUENCE [LARGE SCALE GENOMIC DNA]</scope>
    <source>
        <strain evidence="6">CRIB-30</strain>
    </source>
</reference>
<organism evidence="5 6">
    <name type="scientific">Estrella lausannensis</name>
    <dbReference type="NCBI Taxonomy" id="483423"/>
    <lineage>
        <taxon>Bacteria</taxon>
        <taxon>Pseudomonadati</taxon>
        <taxon>Chlamydiota</taxon>
        <taxon>Chlamydiia</taxon>
        <taxon>Parachlamydiales</taxon>
        <taxon>Candidatus Criblamydiaceae</taxon>
        <taxon>Estrella</taxon>
    </lineage>
</organism>
<dbReference type="SUPFAM" id="SSF53300">
    <property type="entry name" value="vWA-like"/>
    <property type="match status" value="1"/>
</dbReference>
<keyword evidence="3" id="KW-1133">Transmembrane helix</keyword>
<gene>
    <name evidence="5" type="ORF">ELAC_0594</name>
</gene>
<dbReference type="PANTHER" id="PTHR22550:SF14">
    <property type="entry name" value="VWFA DOMAIN-CONTAINING PROTEIN"/>
    <property type="match status" value="1"/>
</dbReference>
<dbReference type="InterPro" id="IPR019734">
    <property type="entry name" value="TPR_rpt"/>
</dbReference>
<feature type="transmembrane region" description="Helical" evidence="3">
    <location>
        <begin position="67"/>
        <end position="86"/>
    </location>
</feature>
<dbReference type="PROSITE" id="PS50234">
    <property type="entry name" value="VWFA"/>
    <property type="match status" value="1"/>
</dbReference>